<dbReference type="PANTHER" id="PTHR42678">
    <property type="entry name" value="AMIDASE"/>
    <property type="match status" value="1"/>
</dbReference>
<evidence type="ECO:0000313" key="1">
    <source>
        <dbReference type="EMBL" id="PNP47962.1"/>
    </source>
</evidence>
<proteinExistence type="predicted"/>
<gene>
    <name evidence="1" type="ORF">TGAMA5MH_01014</name>
</gene>
<dbReference type="InterPro" id="IPR036928">
    <property type="entry name" value="AS_sf"/>
</dbReference>
<name>A0A2K0TR09_9HYPO</name>
<dbReference type="Proteomes" id="UP000236546">
    <property type="component" value="Unassembled WGS sequence"/>
</dbReference>
<protein>
    <recommendedName>
        <fullName evidence="3">Amidase domain-containing protein</fullName>
    </recommendedName>
</protein>
<comment type="caution">
    <text evidence="1">The sequence shown here is derived from an EMBL/GenBank/DDBJ whole genome shotgun (WGS) entry which is preliminary data.</text>
</comment>
<dbReference type="PANTHER" id="PTHR42678:SF34">
    <property type="entry name" value="OS04G0183300 PROTEIN"/>
    <property type="match status" value="1"/>
</dbReference>
<evidence type="ECO:0000313" key="2">
    <source>
        <dbReference type="Proteomes" id="UP000236546"/>
    </source>
</evidence>
<dbReference type="EMBL" id="MTYH01000012">
    <property type="protein sequence ID" value="PNP47962.1"/>
    <property type="molecule type" value="Genomic_DNA"/>
</dbReference>
<dbReference type="Gene3D" id="3.90.1300.10">
    <property type="entry name" value="Amidase signature (AS) domain"/>
    <property type="match status" value="1"/>
</dbReference>
<reference evidence="1 2" key="1">
    <citation type="submission" date="2017-02" db="EMBL/GenBank/DDBJ databases">
        <title>Genomes of Trichoderma spp. with biocontrol activity.</title>
        <authorList>
            <person name="Gardiner D."/>
            <person name="Kazan K."/>
            <person name="Vos C."/>
            <person name="Harvey P."/>
        </authorList>
    </citation>
    <scope>NUCLEOTIDE SEQUENCE [LARGE SCALE GENOMIC DNA]</scope>
    <source>
        <strain evidence="1 2">A5MH</strain>
    </source>
</reference>
<dbReference type="OrthoDB" id="4890030at2759"/>
<dbReference type="AlphaFoldDB" id="A0A2K0TR09"/>
<organism evidence="1 2">
    <name type="scientific">Trichoderma gamsii</name>
    <dbReference type="NCBI Taxonomy" id="398673"/>
    <lineage>
        <taxon>Eukaryota</taxon>
        <taxon>Fungi</taxon>
        <taxon>Dikarya</taxon>
        <taxon>Ascomycota</taxon>
        <taxon>Pezizomycotina</taxon>
        <taxon>Sordariomycetes</taxon>
        <taxon>Hypocreomycetidae</taxon>
        <taxon>Hypocreales</taxon>
        <taxon>Hypocreaceae</taxon>
        <taxon>Trichoderma</taxon>
    </lineage>
</organism>
<evidence type="ECO:0008006" key="3">
    <source>
        <dbReference type="Google" id="ProtNLM"/>
    </source>
</evidence>
<sequence>MDSAGPMAKTPHDIAAFLDILREENTPGYPAGEYTSVLPGSMSEFSIAAVDYKDWIFPPEYMAPDENAYDILKLKTWKFSENVPLIKPEAASIHGKSCKLMTMLSDFRKDFQAYLDDLEFAPIKSLQELIDFNREHTDAELPPGHSNQKILEQVADLNLTEKQYQEHVEKIRKVSRDEGIDYILDKYDADIIIGPADSGLSSHASGSGYPIARMPLGYLGINGRAFGMVALARKHHEATLVKFLSAWDGTFHPRKPPPMLMDKAMEPSTV</sequence>
<accession>A0A2K0TR09</accession>
<dbReference type="SUPFAM" id="SSF75304">
    <property type="entry name" value="Amidase signature (AS) enzymes"/>
    <property type="match status" value="1"/>
</dbReference>